<accession>A0A4Z0LCX6</accession>
<dbReference type="InterPro" id="IPR009057">
    <property type="entry name" value="Homeodomain-like_sf"/>
</dbReference>
<dbReference type="RefSeq" id="WP_135524920.1">
    <property type="nucleotide sequence ID" value="NZ_SRLH01000001.1"/>
</dbReference>
<dbReference type="SMART" id="SM00342">
    <property type="entry name" value="HTH_ARAC"/>
    <property type="match status" value="1"/>
</dbReference>
<feature type="domain" description="HTH araC/xylS-type" evidence="4">
    <location>
        <begin position="154"/>
        <end position="253"/>
    </location>
</feature>
<dbReference type="InterPro" id="IPR018060">
    <property type="entry name" value="HTH_AraC"/>
</dbReference>
<evidence type="ECO:0000313" key="6">
    <source>
        <dbReference type="Proteomes" id="UP000297407"/>
    </source>
</evidence>
<evidence type="ECO:0000256" key="3">
    <source>
        <dbReference type="ARBA" id="ARBA00023163"/>
    </source>
</evidence>
<keyword evidence="3" id="KW-0804">Transcription</keyword>
<name>A0A4Z0LCX6_9FLAO</name>
<dbReference type="GO" id="GO:0043565">
    <property type="term" value="F:sequence-specific DNA binding"/>
    <property type="evidence" value="ECO:0007669"/>
    <property type="project" value="InterPro"/>
</dbReference>
<dbReference type="AlphaFoldDB" id="A0A4Z0LCX6"/>
<keyword evidence="2" id="KW-0238">DNA-binding</keyword>
<reference evidence="5 6" key="1">
    <citation type="submission" date="2019-04" db="EMBL/GenBank/DDBJ databases">
        <title>Flavobacterium sp. strain DS2-A Genome sequencing and assembly.</title>
        <authorList>
            <person name="Kim I."/>
        </authorList>
    </citation>
    <scope>NUCLEOTIDE SEQUENCE [LARGE SCALE GENOMIC DNA]</scope>
    <source>
        <strain evidence="5 6">DS2-A</strain>
    </source>
</reference>
<dbReference type="SUPFAM" id="SSF46689">
    <property type="entry name" value="Homeodomain-like"/>
    <property type="match status" value="1"/>
</dbReference>
<evidence type="ECO:0000256" key="2">
    <source>
        <dbReference type="ARBA" id="ARBA00023125"/>
    </source>
</evidence>
<sequence>MRFETIQPAERLKPYIKHLVISENAEKQVYKIFPSTGLVIGFQYRGSLALLKDNQQNNLSSAGITGISDTFKVFSNSANIGTILVFFTEIGLAHFASCPANELFNQSLSLDAIFNKQFINDTEEKLSAAITDRQRLHIVEQFLLSQLKNIHQDKLIMEGVKLIYQTKGAIRIKELNEKLGTSQSPFEKRFRKIVGTTPKKFSSIVRFNTVLQELDSPKTLTDICYENNFFDQAHFSKDFKQYTGEAPENFKRHL</sequence>
<dbReference type="Pfam" id="PF20240">
    <property type="entry name" value="DUF6597"/>
    <property type="match status" value="1"/>
</dbReference>
<evidence type="ECO:0000259" key="4">
    <source>
        <dbReference type="PROSITE" id="PS01124"/>
    </source>
</evidence>
<protein>
    <submittedName>
        <fullName evidence="5">AraC family transcriptional regulator</fullName>
    </submittedName>
</protein>
<dbReference type="InterPro" id="IPR050204">
    <property type="entry name" value="AraC_XylS_family_regulators"/>
</dbReference>
<dbReference type="Gene3D" id="1.10.10.60">
    <property type="entry name" value="Homeodomain-like"/>
    <property type="match status" value="1"/>
</dbReference>
<dbReference type="PANTHER" id="PTHR46796">
    <property type="entry name" value="HTH-TYPE TRANSCRIPTIONAL ACTIVATOR RHAS-RELATED"/>
    <property type="match status" value="1"/>
</dbReference>
<gene>
    <name evidence="5" type="ORF">E4635_01900</name>
</gene>
<dbReference type="OrthoDB" id="323290at2"/>
<comment type="caution">
    <text evidence="5">The sequence shown here is derived from an EMBL/GenBank/DDBJ whole genome shotgun (WGS) entry which is preliminary data.</text>
</comment>
<dbReference type="PANTHER" id="PTHR46796:SF13">
    <property type="entry name" value="HTH-TYPE TRANSCRIPTIONAL ACTIVATOR RHAS"/>
    <property type="match status" value="1"/>
</dbReference>
<evidence type="ECO:0000256" key="1">
    <source>
        <dbReference type="ARBA" id="ARBA00023015"/>
    </source>
</evidence>
<dbReference type="GO" id="GO:0003700">
    <property type="term" value="F:DNA-binding transcription factor activity"/>
    <property type="evidence" value="ECO:0007669"/>
    <property type="project" value="InterPro"/>
</dbReference>
<organism evidence="5 6">
    <name type="scientific">Flavobacterium humi</name>
    <dbReference type="NCBI Taxonomy" id="2562683"/>
    <lineage>
        <taxon>Bacteria</taxon>
        <taxon>Pseudomonadati</taxon>
        <taxon>Bacteroidota</taxon>
        <taxon>Flavobacteriia</taxon>
        <taxon>Flavobacteriales</taxon>
        <taxon>Flavobacteriaceae</taxon>
        <taxon>Flavobacterium</taxon>
    </lineage>
</organism>
<dbReference type="Proteomes" id="UP000297407">
    <property type="component" value="Unassembled WGS sequence"/>
</dbReference>
<proteinExistence type="predicted"/>
<dbReference type="EMBL" id="SRLH01000001">
    <property type="protein sequence ID" value="TGD59713.1"/>
    <property type="molecule type" value="Genomic_DNA"/>
</dbReference>
<evidence type="ECO:0000313" key="5">
    <source>
        <dbReference type="EMBL" id="TGD59713.1"/>
    </source>
</evidence>
<keyword evidence="6" id="KW-1185">Reference proteome</keyword>
<dbReference type="PROSITE" id="PS01124">
    <property type="entry name" value="HTH_ARAC_FAMILY_2"/>
    <property type="match status" value="1"/>
</dbReference>
<dbReference type="Pfam" id="PF12833">
    <property type="entry name" value="HTH_18"/>
    <property type="match status" value="1"/>
</dbReference>
<dbReference type="InterPro" id="IPR046532">
    <property type="entry name" value="DUF6597"/>
</dbReference>
<keyword evidence="1" id="KW-0805">Transcription regulation</keyword>